<protein>
    <recommendedName>
        <fullName evidence="1">ABC1 atypical kinase-like domain-containing protein</fullName>
    </recommendedName>
</protein>
<dbReference type="EMBL" id="CP031386">
    <property type="protein sequence ID" value="QPG98036.1"/>
    <property type="molecule type" value="Genomic_DNA"/>
</dbReference>
<evidence type="ECO:0000313" key="3">
    <source>
        <dbReference type="Proteomes" id="UP000594364"/>
    </source>
</evidence>
<dbReference type="InterPro" id="IPR004147">
    <property type="entry name" value="ABC1_dom"/>
</dbReference>
<feature type="domain" description="ABC1 atypical kinase-like" evidence="1">
    <location>
        <begin position="188"/>
        <end position="276"/>
    </location>
</feature>
<dbReference type="SUPFAM" id="SSF56112">
    <property type="entry name" value="Protein kinase-like (PK-like)"/>
    <property type="match status" value="1"/>
</dbReference>
<keyword evidence="3" id="KW-1185">Reference proteome</keyword>
<dbReference type="AlphaFoldDB" id="A0A7S9KQH7"/>
<dbReference type="Proteomes" id="UP000594364">
    <property type="component" value="Chromosome 2"/>
</dbReference>
<organism evidence="2 3">
    <name type="scientific">Epichloe festucae (strain Fl1)</name>
    <dbReference type="NCBI Taxonomy" id="877507"/>
    <lineage>
        <taxon>Eukaryota</taxon>
        <taxon>Fungi</taxon>
        <taxon>Dikarya</taxon>
        <taxon>Ascomycota</taxon>
        <taxon>Pezizomycotina</taxon>
        <taxon>Sordariomycetes</taxon>
        <taxon>Hypocreomycetidae</taxon>
        <taxon>Hypocreales</taxon>
        <taxon>Clavicipitaceae</taxon>
        <taxon>Epichloe</taxon>
    </lineage>
</organism>
<dbReference type="Gene3D" id="1.10.510.10">
    <property type="entry name" value="Transferase(Phosphotransferase) domain 1"/>
    <property type="match status" value="1"/>
</dbReference>
<dbReference type="Pfam" id="PF03109">
    <property type="entry name" value="ABC1"/>
    <property type="match status" value="1"/>
</dbReference>
<reference evidence="2 3" key="1">
    <citation type="journal article" date="2018" name="PLoS Genet.">
        <title>Repeat elements organise 3D genome structure and mediate transcription in the filamentous fungus Epichloe festucae.</title>
        <authorList>
            <person name="Winter D.J."/>
            <person name="Ganley A.R.D."/>
            <person name="Young C.A."/>
            <person name="Liachko I."/>
            <person name="Schardl C.L."/>
            <person name="Dupont P.Y."/>
            <person name="Berry D."/>
            <person name="Ram A."/>
            <person name="Scott B."/>
            <person name="Cox M.P."/>
        </authorList>
    </citation>
    <scope>NUCLEOTIDE SEQUENCE [LARGE SCALE GENOMIC DNA]</scope>
    <source>
        <strain evidence="2 3">Fl1</strain>
    </source>
</reference>
<dbReference type="InterPro" id="IPR011009">
    <property type="entry name" value="Kinase-like_dom_sf"/>
</dbReference>
<accession>A0A7S9KQH7</accession>
<evidence type="ECO:0000259" key="1">
    <source>
        <dbReference type="Pfam" id="PF03109"/>
    </source>
</evidence>
<dbReference type="OrthoDB" id="5134445at2759"/>
<proteinExistence type="predicted"/>
<sequence length="339" mass="38761">MAEPLTSPYTKGNTLTLKIHGPGRKNVPPQLNGHVGELLRASIIDVMEPSTMSIVLQVELEQEEQTAPAPRMVLKVYDRQFSPQLREFKETGPATSASEDQFTAFVRQGSMPQFLADYEENGPWAYDEWDVPKREAYFYARSALSHEIELEIYDRLVDMQGVHVPTLFADVRLAPQHDTGGQQDESLSQYTEVRAILMEYIPGFPLSDVVTEAPESDWAPICDQAIEVIRKIIDNDFINFDIKTRNILVRRGGEGSYQVFYLDFGECRFRDPSDSDQVWRERKRQKNEEGAVGYIMMNCISYAKGKKGKKYKGNLALPWEYKPSSRFEGEYIELYDNAG</sequence>
<gene>
    <name evidence="2" type="ORF">C2857_007176</name>
</gene>
<name>A0A7S9KQH7_EPIFF</name>
<evidence type="ECO:0000313" key="2">
    <source>
        <dbReference type="EMBL" id="QPG98036.1"/>
    </source>
</evidence>